<dbReference type="InterPro" id="IPR019195">
    <property type="entry name" value="ABC_ATPase_put"/>
</dbReference>
<protein>
    <submittedName>
        <fullName evidence="4">Predicted ATPase of the ABC class</fullName>
    </submittedName>
</protein>
<sequence length="563" mass="62874">MQQLIKTLDRIDHKGYKAYNDMKGSFRFNDFTLHMDHIQADPYASPSRARVVMSRKSLGLDESCDKTNARRIATIDYLANEIQTELKKRNQRNAIVIDGPGQEIIDRTAVVLKENELDIRLSIHLPARGRTILGKQAKQRLTKDLPEVINSTVKQYNKQKLTKQLELSDQQEAIRTFLIENNYITFIANESILPRESGISNKPLHTDQAVPFYAPSSLEVEIEVPHRSPIKGMALKRGVNLIVGGGYHGKSTLLEAIERGVYNHRAGDGREFVITDHSAAKVRAEDGRSVASVNISPFISNLPIQKDTRTFTTENASGSTSQAANIIESLEAGTKCLLIDEDTSATNFMIRDGRMQALVAKEKEPITPFIDKVKALYEEHDVSTILVVGGAGDYFDVADCVVMMEEYKPKNVTEEAKDIAKRFGSEREKEAGVEFGDVTNRTLLTSSFQPRKGKKEKVSAKGRTTIMYGKDIIDLSGVEQLINSSQTNAIANMIRHSCAHLGKEASIEAILSFLENEVKEKGLDVVSPFKGKHPGDMAMPRRFEIATAMNRHRNLTIKNHDYS</sequence>
<dbReference type="InterPro" id="IPR027417">
    <property type="entry name" value="P-loop_NTPase"/>
</dbReference>
<dbReference type="Pfam" id="PF21117">
    <property type="entry name" value="MRB1590_C"/>
    <property type="match status" value="1"/>
</dbReference>
<organism evidence="4 5">
    <name type="scientific">Alteribacillus bidgolensis</name>
    <dbReference type="NCBI Taxonomy" id="930129"/>
    <lineage>
        <taxon>Bacteria</taxon>
        <taxon>Bacillati</taxon>
        <taxon>Bacillota</taxon>
        <taxon>Bacilli</taxon>
        <taxon>Bacillales</taxon>
        <taxon>Bacillaceae</taxon>
        <taxon>Alteribacillus</taxon>
    </lineage>
</organism>
<dbReference type="PANTHER" id="PTHR38149:SF1">
    <property type="entry name" value="ATPASE"/>
    <property type="match status" value="1"/>
</dbReference>
<dbReference type="SUPFAM" id="SSF52540">
    <property type="entry name" value="P-loop containing nucleoside triphosphate hydrolases"/>
    <property type="match status" value="1"/>
</dbReference>
<dbReference type="EMBL" id="FNDU01000001">
    <property type="protein sequence ID" value="SDH54424.1"/>
    <property type="molecule type" value="Genomic_DNA"/>
</dbReference>
<dbReference type="Proteomes" id="UP000199017">
    <property type="component" value="Unassembled WGS sequence"/>
</dbReference>
<dbReference type="OrthoDB" id="9809999at2"/>
<accession>A0A1G8DA44</accession>
<feature type="domain" description="MRB1590-like C-terminal" evidence="3">
    <location>
        <begin position="457"/>
        <end position="558"/>
    </location>
</feature>
<evidence type="ECO:0000259" key="3">
    <source>
        <dbReference type="Pfam" id="PF21117"/>
    </source>
</evidence>
<evidence type="ECO:0000259" key="1">
    <source>
        <dbReference type="Pfam" id="PF09818"/>
    </source>
</evidence>
<dbReference type="STRING" id="930129.SAMN05216352_101604"/>
<evidence type="ECO:0000313" key="4">
    <source>
        <dbReference type="EMBL" id="SDH54424.1"/>
    </source>
</evidence>
<dbReference type="PANTHER" id="PTHR38149">
    <property type="entry name" value="ATPASE"/>
    <property type="match status" value="1"/>
</dbReference>
<keyword evidence="5" id="KW-1185">Reference proteome</keyword>
<dbReference type="InterPro" id="IPR046833">
    <property type="entry name" value="ABC_N"/>
</dbReference>
<dbReference type="Pfam" id="PF20446">
    <property type="entry name" value="ABC_N"/>
    <property type="match status" value="1"/>
</dbReference>
<dbReference type="AlphaFoldDB" id="A0A1G8DA44"/>
<feature type="domain" description="ATPase of the ABC class N-terminal" evidence="2">
    <location>
        <begin position="1"/>
        <end position="153"/>
    </location>
</feature>
<evidence type="ECO:0000259" key="2">
    <source>
        <dbReference type="Pfam" id="PF20446"/>
    </source>
</evidence>
<dbReference type="InterPro" id="IPR046834">
    <property type="entry name" value="ABC_ATPase_C"/>
</dbReference>
<reference evidence="4 5" key="1">
    <citation type="submission" date="2016-10" db="EMBL/GenBank/DDBJ databases">
        <authorList>
            <person name="de Groot N.N."/>
        </authorList>
    </citation>
    <scope>NUCLEOTIDE SEQUENCE [LARGE SCALE GENOMIC DNA]</scope>
    <source>
        <strain evidence="5">P4B,CCM 7963,CECT 7998,DSM 25260,IBRC-M 10614,KCTC 13821</strain>
    </source>
</reference>
<dbReference type="RefSeq" id="WP_091580630.1">
    <property type="nucleotide sequence ID" value="NZ_FNDU01000001.1"/>
</dbReference>
<gene>
    <name evidence="4" type="ORF">SAMN05216352_101604</name>
</gene>
<dbReference type="InterPro" id="IPR049069">
    <property type="entry name" value="MRB1590-like_C"/>
</dbReference>
<name>A0A1G8DA44_9BACI</name>
<proteinExistence type="predicted"/>
<evidence type="ECO:0000313" key="5">
    <source>
        <dbReference type="Proteomes" id="UP000199017"/>
    </source>
</evidence>
<feature type="domain" description="ATPase of the ABC class C-terminal" evidence="1">
    <location>
        <begin position="158"/>
        <end position="440"/>
    </location>
</feature>
<dbReference type="Pfam" id="PF09818">
    <property type="entry name" value="ABC_ATPase"/>
    <property type="match status" value="1"/>
</dbReference>